<keyword evidence="1" id="KW-0472">Membrane</keyword>
<feature type="transmembrane region" description="Helical" evidence="1">
    <location>
        <begin position="6"/>
        <end position="27"/>
    </location>
</feature>
<dbReference type="EMBL" id="JAGETX010000010">
    <property type="protein sequence ID" value="MBO3272238.1"/>
    <property type="molecule type" value="Genomic_DNA"/>
</dbReference>
<evidence type="ECO:0000256" key="1">
    <source>
        <dbReference type="SAM" id="Phobius"/>
    </source>
</evidence>
<keyword evidence="1" id="KW-1133">Transmembrane helix</keyword>
<evidence type="ECO:0000313" key="3">
    <source>
        <dbReference type="Proteomes" id="UP000670527"/>
    </source>
</evidence>
<reference evidence="2 3" key="1">
    <citation type="submission" date="2021-03" db="EMBL/GenBank/DDBJ databases">
        <authorList>
            <person name="Kim M.K."/>
        </authorList>
    </citation>
    <scope>NUCLEOTIDE SEQUENCE [LARGE SCALE GENOMIC DNA]</scope>
    <source>
        <strain evidence="2 3">BT507</strain>
    </source>
</reference>
<dbReference type="RefSeq" id="WP_208308512.1">
    <property type="nucleotide sequence ID" value="NZ_JAGETX010000010.1"/>
</dbReference>
<accession>A0ABS3TEZ9</accession>
<organism evidence="2 3">
    <name type="scientific">Hymenobacter defluvii</name>
    <dbReference type="NCBI Taxonomy" id="2054411"/>
    <lineage>
        <taxon>Bacteria</taxon>
        <taxon>Pseudomonadati</taxon>
        <taxon>Bacteroidota</taxon>
        <taxon>Cytophagia</taxon>
        <taxon>Cytophagales</taxon>
        <taxon>Hymenobacteraceae</taxon>
        <taxon>Hymenobacter</taxon>
    </lineage>
</organism>
<evidence type="ECO:0000313" key="2">
    <source>
        <dbReference type="EMBL" id="MBO3272238.1"/>
    </source>
</evidence>
<sequence length="186" mass="21043">MDNPIINNPAFWLSVIQLVIYGVVTAIQGSHISKLKAELELQKDVASQMKAFIDVFQISRLEEYVQVIQRTADIRISQLQTELDRYREKDPSVTSAPILESIPMGTEDDIEKVRAKVQDYVNGSMRQSVTSNKTFFRHIEILRFAALSAFESLVYQHGVSTFNSGVSRAIGLWAADNKHIILKSEE</sequence>
<keyword evidence="1" id="KW-0812">Transmembrane</keyword>
<comment type="caution">
    <text evidence="2">The sequence shown here is derived from an EMBL/GenBank/DDBJ whole genome shotgun (WGS) entry which is preliminary data.</text>
</comment>
<name>A0ABS3TEZ9_9BACT</name>
<protein>
    <recommendedName>
        <fullName evidence="4">LemA family protein</fullName>
    </recommendedName>
</protein>
<gene>
    <name evidence="2" type="ORF">J4D97_16395</name>
</gene>
<evidence type="ECO:0008006" key="4">
    <source>
        <dbReference type="Google" id="ProtNLM"/>
    </source>
</evidence>
<keyword evidence="3" id="KW-1185">Reference proteome</keyword>
<proteinExistence type="predicted"/>
<dbReference type="Proteomes" id="UP000670527">
    <property type="component" value="Unassembled WGS sequence"/>
</dbReference>